<reference evidence="10 11" key="1">
    <citation type="submission" date="2013-12" db="EMBL/GenBank/DDBJ databases">
        <title>A Varibaculum cambriense genome reconstructed from a premature infant gut community with otherwise low bacterial novelty that shifts toward anaerobic metabolism during the third week of life.</title>
        <authorList>
            <person name="Brown C.T."/>
            <person name="Sharon I."/>
            <person name="Thomas B.C."/>
            <person name="Castelle C.J."/>
            <person name="Morowitz M.J."/>
            <person name="Banfield J.F."/>
        </authorList>
    </citation>
    <scope>NUCLEOTIDE SEQUENCE [LARGE SCALE GENOMIC DNA]</scope>
    <source>
        <strain evidence="11">DORA_A_5_14_21</strain>
    </source>
</reference>
<evidence type="ECO:0000256" key="3">
    <source>
        <dbReference type="ARBA" id="ARBA00022448"/>
    </source>
</evidence>
<name>W1W2K3_ECOLX</name>
<dbReference type="GO" id="GO:0140359">
    <property type="term" value="F:ABC-type transporter activity"/>
    <property type="evidence" value="ECO:0007669"/>
    <property type="project" value="InterPro"/>
</dbReference>
<dbReference type="InterPro" id="IPR013525">
    <property type="entry name" value="ABC2_TM"/>
</dbReference>
<evidence type="ECO:0000256" key="5">
    <source>
        <dbReference type="ARBA" id="ARBA00022692"/>
    </source>
</evidence>
<comment type="similarity">
    <text evidence="2">Belongs to the ABC-2 integral membrane protein family.</text>
</comment>
<dbReference type="Proteomes" id="UP000018853">
    <property type="component" value="Unassembled WGS sequence"/>
</dbReference>
<dbReference type="GO" id="GO:0043190">
    <property type="term" value="C:ATP-binding cassette (ABC) transporter complex"/>
    <property type="evidence" value="ECO:0007669"/>
    <property type="project" value="InterPro"/>
</dbReference>
<feature type="domain" description="ABC-2 type transporter transmembrane" evidence="9">
    <location>
        <begin position="27"/>
        <end position="145"/>
    </location>
</feature>
<evidence type="ECO:0000256" key="8">
    <source>
        <dbReference type="SAM" id="Phobius"/>
    </source>
</evidence>
<keyword evidence="6 8" id="KW-1133">Transmembrane helix</keyword>
<dbReference type="AlphaFoldDB" id="W1W2K3"/>
<feature type="non-terminal residue" evidence="10">
    <location>
        <position position="154"/>
    </location>
</feature>
<evidence type="ECO:0000313" key="10">
    <source>
        <dbReference type="EMBL" id="ETJ12463.1"/>
    </source>
</evidence>
<evidence type="ECO:0000313" key="11">
    <source>
        <dbReference type="Proteomes" id="UP000018853"/>
    </source>
</evidence>
<comment type="subcellular location">
    <subcellularLocation>
        <location evidence="1">Cell inner membrane</location>
        <topology evidence="1">Multi-pass membrane protein</topology>
    </subcellularLocation>
</comment>
<proteinExistence type="inferred from homology"/>
<dbReference type="InterPro" id="IPR000412">
    <property type="entry name" value="ABC_2_transport"/>
</dbReference>
<dbReference type="PRINTS" id="PR00164">
    <property type="entry name" value="ABC2TRNSPORT"/>
</dbReference>
<dbReference type="Pfam" id="PF01061">
    <property type="entry name" value="ABC2_membrane"/>
    <property type="match status" value="1"/>
</dbReference>
<dbReference type="EMBL" id="AZLZ01002781">
    <property type="protein sequence ID" value="ETJ12463.1"/>
    <property type="molecule type" value="Genomic_DNA"/>
</dbReference>
<keyword evidence="5 8" id="KW-0812">Transmembrane</keyword>
<feature type="transmembrane region" description="Helical" evidence="8">
    <location>
        <begin position="104"/>
        <end position="122"/>
    </location>
</feature>
<dbReference type="PANTHER" id="PTHR30413">
    <property type="entry name" value="INNER MEMBRANE TRANSPORT PERMEASE"/>
    <property type="match status" value="1"/>
</dbReference>
<protein>
    <submittedName>
        <fullName evidence="10">ABC-2 type transporter</fullName>
    </submittedName>
</protein>
<evidence type="ECO:0000256" key="6">
    <source>
        <dbReference type="ARBA" id="ARBA00022989"/>
    </source>
</evidence>
<feature type="non-terminal residue" evidence="10">
    <location>
        <position position="1"/>
    </location>
</feature>
<evidence type="ECO:0000259" key="9">
    <source>
        <dbReference type="Pfam" id="PF01061"/>
    </source>
</evidence>
<accession>W1W2K3</accession>
<feature type="transmembrane region" description="Helical" evidence="8">
    <location>
        <begin position="71"/>
        <end position="92"/>
    </location>
</feature>
<evidence type="ECO:0000256" key="4">
    <source>
        <dbReference type="ARBA" id="ARBA00022475"/>
    </source>
</evidence>
<evidence type="ECO:0000256" key="1">
    <source>
        <dbReference type="ARBA" id="ARBA00004429"/>
    </source>
</evidence>
<keyword evidence="7 8" id="KW-0472">Membrane</keyword>
<evidence type="ECO:0000256" key="7">
    <source>
        <dbReference type="ARBA" id="ARBA00023136"/>
    </source>
</evidence>
<keyword evidence="3" id="KW-0813">Transport</keyword>
<organism evidence="10 11">
    <name type="scientific">Escherichia coli DORA_A_5_14_21</name>
    <dbReference type="NCBI Taxonomy" id="1403943"/>
    <lineage>
        <taxon>Bacteria</taxon>
        <taxon>Pseudomonadati</taxon>
        <taxon>Pseudomonadota</taxon>
        <taxon>Gammaproteobacteria</taxon>
        <taxon>Enterobacterales</taxon>
        <taxon>Enterobacteriaceae</taxon>
        <taxon>Escherichia</taxon>
    </lineage>
</organism>
<keyword evidence="4" id="KW-1003">Cell membrane</keyword>
<comment type="caution">
    <text evidence="10">The sequence shown here is derived from an EMBL/GenBank/DDBJ whole genome shotgun (WGS) entry which is preliminary data.</text>
</comment>
<dbReference type="GO" id="GO:0015920">
    <property type="term" value="P:lipopolysaccharide transport"/>
    <property type="evidence" value="ECO:0007669"/>
    <property type="project" value="TreeGrafter"/>
</dbReference>
<evidence type="ECO:0000256" key="2">
    <source>
        <dbReference type="ARBA" id="ARBA00007783"/>
    </source>
</evidence>
<feature type="transmembrane region" description="Helical" evidence="8">
    <location>
        <begin position="38"/>
        <end position="59"/>
    </location>
</feature>
<sequence>FFIFSNISRRSVGAIEANQGLFNYRPVKPIDTIIARTLLESFIYVYVYVFLMFIIWLAGEYFQIIRPLQLIGAWSLLIVLSYSIGVIFMVIGKKSPEMQKILPILIKPLYFISCIMFPLHAIPKQYWSYLLWNPLIHVVELSREAVMPSYVSEG</sequence>
<gene>
    <name evidence="10" type="ORF">Q609_ECAC02781G0001</name>
</gene>
<dbReference type="PANTHER" id="PTHR30413:SF8">
    <property type="entry name" value="TRANSPORT PERMEASE PROTEIN"/>
    <property type="match status" value="1"/>
</dbReference>